<dbReference type="InterPro" id="IPR050428">
    <property type="entry name" value="TCS_sensor_his_kinase"/>
</dbReference>
<evidence type="ECO:0000256" key="1">
    <source>
        <dbReference type="ARBA" id="ARBA00000085"/>
    </source>
</evidence>
<protein>
    <recommendedName>
        <fullName evidence="3">histidine kinase</fullName>
        <ecNumber evidence="3">2.7.13.3</ecNumber>
    </recommendedName>
</protein>
<dbReference type="GO" id="GO:0000155">
    <property type="term" value="F:phosphorelay sensor kinase activity"/>
    <property type="evidence" value="ECO:0007669"/>
    <property type="project" value="InterPro"/>
</dbReference>
<evidence type="ECO:0000256" key="7">
    <source>
        <dbReference type="ARBA" id="ARBA00022741"/>
    </source>
</evidence>
<dbReference type="Gene3D" id="1.10.287.130">
    <property type="match status" value="1"/>
</dbReference>
<dbReference type="GO" id="GO:0005886">
    <property type="term" value="C:plasma membrane"/>
    <property type="evidence" value="ECO:0007669"/>
    <property type="project" value="TreeGrafter"/>
</dbReference>
<gene>
    <name evidence="15" type="ORF">OHM77_04785</name>
</gene>
<dbReference type="SMART" id="SM00387">
    <property type="entry name" value="HATPase_c"/>
    <property type="match status" value="1"/>
</dbReference>
<keyword evidence="9 15" id="KW-0067">ATP-binding</keyword>
<dbReference type="CDD" id="cd00082">
    <property type="entry name" value="HisKA"/>
    <property type="match status" value="1"/>
</dbReference>
<name>A0AA49IY51_9PROT</name>
<evidence type="ECO:0000256" key="13">
    <source>
        <dbReference type="SAM" id="Phobius"/>
    </source>
</evidence>
<keyword evidence="10 13" id="KW-1133">Transmembrane helix</keyword>
<feature type="domain" description="Histidine kinase" evidence="14">
    <location>
        <begin position="220"/>
        <end position="436"/>
    </location>
</feature>
<evidence type="ECO:0000256" key="3">
    <source>
        <dbReference type="ARBA" id="ARBA00012438"/>
    </source>
</evidence>
<evidence type="ECO:0000259" key="14">
    <source>
        <dbReference type="PROSITE" id="PS50109"/>
    </source>
</evidence>
<evidence type="ECO:0000313" key="15">
    <source>
        <dbReference type="EMBL" id="WIM06585.1"/>
    </source>
</evidence>
<evidence type="ECO:0000256" key="4">
    <source>
        <dbReference type="ARBA" id="ARBA00022553"/>
    </source>
</evidence>
<dbReference type="InterPro" id="IPR004358">
    <property type="entry name" value="Sig_transdc_His_kin-like_C"/>
</dbReference>
<evidence type="ECO:0000256" key="12">
    <source>
        <dbReference type="ARBA" id="ARBA00023136"/>
    </source>
</evidence>
<accession>A0AA49IY51</accession>
<dbReference type="EMBL" id="CP107246">
    <property type="protein sequence ID" value="WIM06585.1"/>
    <property type="molecule type" value="Genomic_DNA"/>
</dbReference>
<dbReference type="PROSITE" id="PS50109">
    <property type="entry name" value="HIS_KIN"/>
    <property type="match status" value="1"/>
</dbReference>
<keyword evidence="7" id="KW-0547">Nucleotide-binding</keyword>
<dbReference type="SUPFAM" id="SSF55874">
    <property type="entry name" value="ATPase domain of HSP90 chaperone/DNA topoisomerase II/histidine kinase"/>
    <property type="match status" value="1"/>
</dbReference>
<reference evidence="15" key="1">
    <citation type="journal article" date="2023" name="Nat. Microbiol.">
        <title>Enrichment and characterization of a nitric oxide-reducing microbial community in a continuous bioreactor.</title>
        <authorList>
            <person name="Garrido-Amador P."/>
            <person name="Stortenbeker N."/>
            <person name="Wessels H.J.C.T."/>
            <person name="Speth D.R."/>
            <person name="Garcia-Heredia I."/>
            <person name="Kartal B."/>
        </authorList>
    </citation>
    <scope>NUCLEOTIDE SEQUENCE</scope>
    <source>
        <strain evidence="15">MAG1</strain>
    </source>
</reference>
<dbReference type="Proteomes" id="UP001234916">
    <property type="component" value="Chromosome"/>
</dbReference>
<dbReference type="InterPro" id="IPR036097">
    <property type="entry name" value="HisK_dim/P_sf"/>
</dbReference>
<keyword evidence="5" id="KW-0808">Transferase</keyword>
<dbReference type="PRINTS" id="PR00344">
    <property type="entry name" value="BCTRLSENSOR"/>
</dbReference>
<dbReference type="PANTHER" id="PTHR45436:SF14">
    <property type="entry name" value="SENSOR PROTEIN QSEC"/>
    <property type="match status" value="1"/>
</dbReference>
<feature type="transmembrane region" description="Helical" evidence="13">
    <location>
        <begin position="136"/>
        <end position="159"/>
    </location>
</feature>
<dbReference type="KEGG" id="npv:OHM77_04785"/>
<dbReference type="InterPro" id="IPR003661">
    <property type="entry name" value="HisK_dim/P_dom"/>
</dbReference>
<dbReference type="GO" id="GO:0005524">
    <property type="term" value="F:ATP binding"/>
    <property type="evidence" value="ECO:0007669"/>
    <property type="project" value="UniProtKB-KW"/>
</dbReference>
<dbReference type="InterPro" id="IPR036890">
    <property type="entry name" value="HATPase_C_sf"/>
</dbReference>
<keyword evidence="12 13" id="KW-0472">Membrane</keyword>
<evidence type="ECO:0000256" key="11">
    <source>
        <dbReference type="ARBA" id="ARBA00023012"/>
    </source>
</evidence>
<dbReference type="Pfam" id="PF00512">
    <property type="entry name" value="HisKA"/>
    <property type="match status" value="1"/>
</dbReference>
<evidence type="ECO:0000256" key="9">
    <source>
        <dbReference type="ARBA" id="ARBA00022840"/>
    </source>
</evidence>
<dbReference type="InterPro" id="IPR003594">
    <property type="entry name" value="HATPase_dom"/>
</dbReference>
<dbReference type="Pfam" id="PF02518">
    <property type="entry name" value="HATPase_c"/>
    <property type="match status" value="1"/>
</dbReference>
<keyword evidence="6 13" id="KW-0812">Transmembrane</keyword>
<comment type="subcellular location">
    <subcellularLocation>
        <location evidence="2">Membrane</location>
        <topology evidence="2">Multi-pass membrane protein</topology>
    </subcellularLocation>
</comment>
<comment type="catalytic activity">
    <reaction evidence="1">
        <text>ATP + protein L-histidine = ADP + protein N-phospho-L-histidine.</text>
        <dbReference type="EC" id="2.7.13.3"/>
    </reaction>
</comment>
<feature type="transmembrane region" description="Helical" evidence="13">
    <location>
        <begin position="12"/>
        <end position="31"/>
    </location>
</feature>
<proteinExistence type="predicted"/>
<evidence type="ECO:0000256" key="10">
    <source>
        <dbReference type="ARBA" id="ARBA00022989"/>
    </source>
</evidence>
<dbReference type="PANTHER" id="PTHR45436">
    <property type="entry name" value="SENSOR HISTIDINE KINASE YKOH"/>
    <property type="match status" value="1"/>
</dbReference>
<evidence type="ECO:0000256" key="5">
    <source>
        <dbReference type="ARBA" id="ARBA00022679"/>
    </source>
</evidence>
<sequence>MNSIRNHLLVWQISALLVTGLLVSVITYLLAWDAFNRIRDNGLEQIAYSIVRHGIEYDNNEEVRNDRGQFVSQIWAADGSLIFSSMDDIGPTPQPPGLHVVDWNSAEWRVYSLKEGGLTVQVATTSASRARKFMAIAPWLLIPFAVLIVVLGLFIRAAVGRALAPLENLRGEIGRRSASSLRALDGWDMPEEVAPLVATLNELLARLDVALAAQRRFIADAAHELRTPLAAVKLQAQIVRRSEGESEREIAQEQLENGVDRAAHLVEQLLRMARLEPSASQSEVAPPFVPIALDALAKQVVADYSAQAEARDIDLGIGSCVPLTVPGQADSLRMMLGNLVDNAVRYTPAGGRVDVDARQEADSAVLSVSDNGPGIPAAERERVFDRFHRLAGADMPGSGLGLAIARQVATLHGGRIELADAPGGGLIARVALPLQG</sequence>
<evidence type="ECO:0000256" key="8">
    <source>
        <dbReference type="ARBA" id="ARBA00022777"/>
    </source>
</evidence>
<evidence type="ECO:0000256" key="6">
    <source>
        <dbReference type="ARBA" id="ARBA00022692"/>
    </source>
</evidence>
<dbReference type="SUPFAM" id="SSF47384">
    <property type="entry name" value="Homodimeric domain of signal transducing histidine kinase"/>
    <property type="match status" value="1"/>
</dbReference>
<organism evidence="15">
    <name type="scientific">Candidatus Nitricoxidivorans perseverans</name>
    <dbReference type="NCBI Taxonomy" id="2975601"/>
    <lineage>
        <taxon>Bacteria</taxon>
        <taxon>Pseudomonadati</taxon>
        <taxon>Pseudomonadota</taxon>
        <taxon>Betaproteobacteria</taxon>
        <taxon>Nitrosomonadales</taxon>
        <taxon>Sterolibacteriaceae</taxon>
        <taxon>Candidatus Nitricoxidivorans</taxon>
    </lineage>
</organism>
<keyword evidence="4" id="KW-0597">Phosphoprotein</keyword>
<evidence type="ECO:0000256" key="2">
    <source>
        <dbReference type="ARBA" id="ARBA00004141"/>
    </source>
</evidence>
<keyword evidence="8" id="KW-0418">Kinase</keyword>
<dbReference type="AlphaFoldDB" id="A0AA49IY51"/>
<keyword evidence="11" id="KW-0902">Two-component regulatory system</keyword>
<dbReference type="InterPro" id="IPR005467">
    <property type="entry name" value="His_kinase_dom"/>
</dbReference>
<dbReference type="Gene3D" id="3.30.565.10">
    <property type="entry name" value="Histidine kinase-like ATPase, C-terminal domain"/>
    <property type="match status" value="1"/>
</dbReference>
<dbReference type="SMART" id="SM00388">
    <property type="entry name" value="HisKA"/>
    <property type="match status" value="1"/>
</dbReference>
<dbReference type="EC" id="2.7.13.3" evidence="3"/>